<reference evidence="1" key="1">
    <citation type="submission" date="2023-04" db="EMBL/GenBank/DDBJ databases">
        <title>Phytophthora lilii NBRC 32176.</title>
        <authorList>
            <person name="Ichikawa N."/>
            <person name="Sato H."/>
            <person name="Tonouchi N."/>
        </authorList>
    </citation>
    <scope>NUCLEOTIDE SEQUENCE</scope>
    <source>
        <strain evidence="1">NBRC 32176</strain>
    </source>
</reference>
<evidence type="ECO:0000313" key="1">
    <source>
        <dbReference type="EMBL" id="GMF34633.1"/>
    </source>
</evidence>
<sequence>MTFDRRIDDMMKPKFENVTANIQHPSTAVLDALANNISEERDAPEQVMLGCLDPRMCALLNFAVYMDVM</sequence>
<protein>
    <submittedName>
        <fullName evidence="1">Unnamed protein product</fullName>
    </submittedName>
</protein>
<dbReference type="AlphaFoldDB" id="A0A9W6XA48"/>
<evidence type="ECO:0000313" key="2">
    <source>
        <dbReference type="Proteomes" id="UP001165083"/>
    </source>
</evidence>
<name>A0A9W6XA48_9STRA</name>
<gene>
    <name evidence="1" type="ORF">Plil01_001475700</name>
</gene>
<proteinExistence type="predicted"/>
<organism evidence="1 2">
    <name type="scientific">Phytophthora lilii</name>
    <dbReference type="NCBI Taxonomy" id="2077276"/>
    <lineage>
        <taxon>Eukaryota</taxon>
        <taxon>Sar</taxon>
        <taxon>Stramenopiles</taxon>
        <taxon>Oomycota</taxon>
        <taxon>Peronosporomycetes</taxon>
        <taxon>Peronosporales</taxon>
        <taxon>Peronosporaceae</taxon>
        <taxon>Phytophthora</taxon>
    </lineage>
</organism>
<accession>A0A9W6XA48</accession>
<dbReference type="Proteomes" id="UP001165083">
    <property type="component" value="Unassembled WGS sequence"/>
</dbReference>
<dbReference type="OrthoDB" id="95430at2759"/>
<dbReference type="EMBL" id="BSXW01001203">
    <property type="protein sequence ID" value="GMF34633.1"/>
    <property type="molecule type" value="Genomic_DNA"/>
</dbReference>
<keyword evidence="2" id="KW-1185">Reference proteome</keyword>
<comment type="caution">
    <text evidence="1">The sequence shown here is derived from an EMBL/GenBank/DDBJ whole genome shotgun (WGS) entry which is preliminary data.</text>
</comment>